<proteinExistence type="predicted"/>
<accession>A0A1G2QVX5</accession>
<dbReference type="EMBL" id="MHTT01000033">
    <property type="protein sequence ID" value="OHA64538.1"/>
    <property type="molecule type" value="Genomic_DNA"/>
</dbReference>
<reference evidence="1 2" key="1">
    <citation type="journal article" date="2016" name="Nat. Commun.">
        <title>Thousands of microbial genomes shed light on interconnected biogeochemical processes in an aquifer system.</title>
        <authorList>
            <person name="Anantharaman K."/>
            <person name="Brown C.T."/>
            <person name="Hug L.A."/>
            <person name="Sharon I."/>
            <person name="Castelle C.J."/>
            <person name="Probst A.J."/>
            <person name="Thomas B.C."/>
            <person name="Singh A."/>
            <person name="Wilkins M.J."/>
            <person name="Karaoz U."/>
            <person name="Brodie E.L."/>
            <person name="Williams K.H."/>
            <person name="Hubbard S.S."/>
            <person name="Banfield J.F."/>
        </authorList>
    </citation>
    <scope>NUCLEOTIDE SEQUENCE [LARGE SCALE GENOMIC DNA]</scope>
</reference>
<comment type="caution">
    <text evidence="1">The sequence shown here is derived from an EMBL/GenBank/DDBJ whole genome shotgun (WGS) entry which is preliminary data.</text>
</comment>
<sequence length="215" mass="23910">MVMVATTDQKARLLDLTTGVLELVRDGKRDPEEVCDVLQVIKGERNFAFILGCKQQILISRFKIRKTIKLGLHKSPEEYRKTFAGKCEIGIYAGQILDETPVSQDEVAIGLVFVMGRQLGFKRSACRDAIYAHALELGLEKCPAEVGPALREQYPDQPMGEGVVIGMDPIADSGGDLRVFGVEHYDGGLWLYGGRGNPDRVWNPDDLWVFALSRK</sequence>
<gene>
    <name evidence="1" type="ORF">A2672_01000</name>
</gene>
<dbReference type="AlphaFoldDB" id="A0A1G2QVX5"/>
<organism evidence="1 2">
    <name type="scientific">Candidatus Wildermuthbacteria bacterium RIFCSPHIGHO2_01_FULL_49_22b</name>
    <dbReference type="NCBI Taxonomy" id="1802448"/>
    <lineage>
        <taxon>Bacteria</taxon>
        <taxon>Candidatus Wildermuthiibacteriota</taxon>
    </lineage>
</organism>
<protein>
    <submittedName>
        <fullName evidence="1">Uncharacterized protein</fullName>
    </submittedName>
</protein>
<evidence type="ECO:0000313" key="1">
    <source>
        <dbReference type="EMBL" id="OHA64538.1"/>
    </source>
</evidence>
<dbReference type="Proteomes" id="UP000178065">
    <property type="component" value="Unassembled WGS sequence"/>
</dbReference>
<name>A0A1G2QVX5_9BACT</name>
<evidence type="ECO:0000313" key="2">
    <source>
        <dbReference type="Proteomes" id="UP000178065"/>
    </source>
</evidence>